<dbReference type="Pfam" id="PF12777">
    <property type="entry name" value="MT"/>
    <property type="match status" value="1"/>
</dbReference>
<dbReference type="PANTHER" id="PTHR46532:SF15">
    <property type="entry name" value="CYTOPLASMIC DYNEIN 2 HEAVY CHAIN 1"/>
    <property type="match status" value="1"/>
</dbReference>
<keyword evidence="1" id="KW-0175">Coiled coil</keyword>
<feature type="coiled-coil region" evidence="1">
    <location>
        <begin position="41"/>
        <end position="124"/>
    </location>
</feature>
<dbReference type="GO" id="GO:0045505">
    <property type="term" value="F:dynein intermediate chain binding"/>
    <property type="evidence" value="ECO:0007669"/>
    <property type="project" value="InterPro"/>
</dbReference>
<dbReference type="GO" id="GO:0007018">
    <property type="term" value="P:microtubule-based movement"/>
    <property type="evidence" value="ECO:0007669"/>
    <property type="project" value="InterPro"/>
</dbReference>
<feature type="domain" description="Dynein heavy chain coiled coil stalk" evidence="2">
    <location>
        <begin position="40"/>
        <end position="150"/>
    </location>
</feature>
<dbReference type="PANTHER" id="PTHR46532">
    <property type="entry name" value="MALE FERTILITY FACTOR KL5"/>
    <property type="match status" value="1"/>
</dbReference>
<dbReference type="GO" id="GO:0051959">
    <property type="term" value="F:dynein light intermediate chain binding"/>
    <property type="evidence" value="ECO:0007669"/>
    <property type="project" value="InterPro"/>
</dbReference>
<dbReference type="GO" id="GO:0005858">
    <property type="term" value="C:axonemal dynein complex"/>
    <property type="evidence" value="ECO:0007669"/>
    <property type="project" value="TreeGrafter"/>
</dbReference>
<gene>
    <name evidence="3" type="ORF">AB205_0197530</name>
</gene>
<dbReference type="InterPro" id="IPR024743">
    <property type="entry name" value="Dynein_HC_stalk"/>
</dbReference>
<protein>
    <recommendedName>
        <fullName evidence="2">Dynein heavy chain coiled coil stalk domain-containing protein</fullName>
    </recommendedName>
</protein>
<feature type="non-terminal residue" evidence="3">
    <location>
        <position position="152"/>
    </location>
</feature>
<organism evidence="3 4">
    <name type="scientific">Aquarana catesbeiana</name>
    <name type="common">American bullfrog</name>
    <name type="synonym">Rana catesbeiana</name>
    <dbReference type="NCBI Taxonomy" id="8400"/>
    <lineage>
        <taxon>Eukaryota</taxon>
        <taxon>Metazoa</taxon>
        <taxon>Chordata</taxon>
        <taxon>Craniata</taxon>
        <taxon>Vertebrata</taxon>
        <taxon>Euteleostomi</taxon>
        <taxon>Amphibia</taxon>
        <taxon>Batrachia</taxon>
        <taxon>Anura</taxon>
        <taxon>Neobatrachia</taxon>
        <taxon>Ranoidea</taxon>
        <taxon>Ranidae</taxon>
        <taxon>Aquarana</taxon>
    </lineage>
</organism>
<reference evidence="4" key="1">
    <citation type="journal article" date="2017" name="Nat. Commun.">
        <title>The North American bullfrog draft genome provides insight into hormonal regulation of long noncoding RNA.</title>
        <authorList>
            <person name="Hammond S.A."/>
            <person name="Warren R.L."/>
            <person name="Vandervalk B.P."/>
            <person name="Kucuk E."/>
            <person name="Khan H."/>
            <person name="Gibb E.A."/>
            <person name="Pandoh P."/>
            <person name="Kirk H."/>
            <person name="Zhao Y."/>
            <person name="Jones M."/>
            <person name="Mungall A.J."/>
            <person name="Coope R."/>
            <person name="Pleasance S."/>
            <person name="Moore R.A."/>
            <person name="Holt R.A."/>
            <person name="Round J.M."/>
            <person name="Ohora S."/>
            <person name="Walle B.V."/>
            <person name="Veldhoen N."/>
            <person name="Helbing C.C."/>
            <person name="Birol I."/>
        </authorList>
    </citation>
    <scope>NUCLEOTIDE SEQUENCE [LARGE SCALE GENOMIC DNA]</scope>
</reference>
<evidence type="ECO:0000313" key="4">
    <source>
        <dbReference type="Proteomes" id="UP000228934"/>
    </source>
</evidence>
<sequence length="152" mass="17384">MIHESCKAHCATPRRYMTFLQVYEALFNSKRTELTKKQKHLQAGVSKLNEAKSLVDELKRKAGEQSLLLKSKQAEADSALQEITTSMQNASDQKNEMEKIKHKIAEESAKIEERQRQIDDELKDVQPLIEEAKQAVGNIKSESLSEIRSLRM</sequence>
<evidence type="ECO:0000259" key="2">
    <source>
        <dbReference type="Pfam" id="PF12777"/>
    </source>
</evidence>
<accession>A0A2G9SJW2</accession>
<keyword evidence="4" id="KW-1185">Reference proteome</keyword>
<name>A0A2G9SJW2_AQUCT</name>
<dbReference type="InterPro" id="IPR026983">
    <property type="entry name" value="DHC"/>
</dbReference>
<dbReference type="AlphaFoldDB" id="A0A2G9SJW2"/>
<dbReference type="Proteomes" id="UP000228934">
    <property type="component" value="Unassembled WGS sequence"/>
</dbReference>
<dbReference type="OrthoDB" id="9359060at2759"/>
<proteinExistence type="predicted"/>
<evidence type="ECO:0000256" key="1">
    <source>
        <dbReference type="SAM" id="Coils"/>
    </source>
</evidence>
<dbReference type="Gene3D" id="1.10.287.2610">
    <property type="match status" value="1"/>
</dbReference>
<dbReference type="EMBL" id="KV923329">
    <property type="protein sequence ID" value="PIO40456.1"/>
    <property type="molecule type" value="Genomic_DNA"/>
</dbReference>
<evidence type="ECO:0000313" key="3">
    <source>
        <dbReference type="EMBL" id="PIO40456.1"/>
    </source>
</evidence>